<dbReference type="InterPro" id="IPR022764">
    <property type="entry name" value="Peptidase_S54_rhomboid_dom"/>
</dbReference>
<protein>
    <recommendedName>
        <fullName evidence="8">RHOMBOID-like protein</fullName>
        <ecNumber evidence="8">3.4.21.105</ecNumber>
    </recommendedName>
</protein>
<evidence type="ECO:0000256" key="6">
    <source>
        <dbReference type="ARBA" id="ARBA00022989"/>
    </source>
</evidence>
<dbReference type="PANTHER" id="PTHR22936">
    <property type="entry name" value="RHOMBOID-RELATED"/>
    <property type="match status" value="1"/>
</dbReference>
<comment type="caution">
    <text evidence="8">Lacks conserved residue(s) required for the propagation of feature annotation.</text>
</comment>
<gene>
    <name evidence="11" type="ORF">HPP92_026700</name>
</gene>
<dbReference type="GO" id="GO:0016020">
    <property type="term" value="C:membrane"/>
    <property type="evidence" value="ECO:0007669"/>
    <property type="project" value="UniProtKB-SubCell"/>
</dbReference>
<dbReference type="GO" id="GO:0005737">
    <property type="term" value="C:cytoplasm"/>
    <property type="evidence" value="ECO:0007669"/>
    <property type="project" value="UniProtKB-ARBA"/>
</dbReference>
<comment type="caution">
    <text evidence="11">The sequence shown here is derived from an EMBL/GenBank/DDBJ whole genome shotgun (WGS) entry which is preliminary data.</text>
</comment>
<feature type="transmembrane region" description="Helical" evidence="8">
    <location>
        <begin position="159"/>
        <end position="177"/>
    </location>
</feature>
<proteinExistence type="inferred from homology"/>
<comment type="function">
    <text evidence="8">Serine protease involved in intramembrane proteolysis.</text>
</comment>
<organism evidence="11 12">
    <name type="scientific">Vanilla planifolia</name>
    <name type="common">Vanilla</name>
    <dbReference type="NCBI Taxonomy" id="51239"/>
    <lineage>
        <taxon>Eukaryota</taxon>
        <taxon>Viridiplantae</taxon>
        <taxon>Streptophyta</taxon>
        <taxon>Embryophyta</taxon>
        <taxon>Tracheophyta</taxon>
        <taxon>Spermatophyta</taxon>
        <taxon>Magnoliopsida</taxon>
        <taxon>Liliopsida</taxon>
        <taxon>Asparagales</taxon>
        <taxon>Orchidaceae</taxon>
        <taxon>Vanilloideae</taxon>
        <taxon>Vanilleae</taxon>
        <taxon>Vanilla</taxon>
    </lineage>
</organism>
<dbReference type="SUPFAM" id="SSF144091">
    <property type="entry name" value="Rhomboid-like"/>
    <property type="match status" value="1"/>
</dbReference>
<keyword evidence="5 8" id="KW-0378">Hydrolase</keyword>
<dbReference type="Gene3D" id="1.20.1540.10">
    <property type="entry name" value="Rhomboid-like"/>
    <property type="match status" value="1"/>
</dbReference>
<feature type="transmembrane region" description="Helical" evidence="8">
    <location>
        <begin position="236"/>
        <end position="254"/>
    </location>
</feature>
<dbReference type="GO" id="GO:0004252">
    <property type="term" value="F:serine-type endopeptidase activity"/>
    <property type="evidence" value="ECO:0007669"/>
    <property type="project" value="InterPro"/>
</dbReference>
<dbReference type="PANTHER" id="PTHR22936:SF77">
    <property type="entry name" value="RHOMBOID-LIKE PROTEIN 1"/>
    <property type="match status" value="1"/>
</dbReference>
<dbReference type="InterPro" id="IPR035952">
    <property type="entry name" value="Rhomboid-like_sf"/>
</dbReference>
<evidence type="ECO:0000256" key="9">
    <source>
        <dbReference type="SAM" id="MobiDB-lite"/>
    </source>
</evidence>
<keyword evidence="7 8" id="KW-0472">Membrane</keyword>
<dbReference type="AlphaFoldDB" id="A0A835PE86"/>
<keyword evidence="8" id="KW-0720">Serine protease</keyword>
<feature type="domain" description="Peptidase S54 rhomboid" evidence="10">
    <location>
        <begin position="117"/>
        <end position="253"/>
    </location>
</feature>
<name>A0A835PE86_VANPL</name>
<keyword evidence="4 8" id="KW-0812">Transmembrane</keyword>
<dbReference type="GO" id="GO:0012505">
    <property type="term" value="C:endomembrane system"/>
    <property type="evidence" value="ECO:0007669"/>
    <property type="project" value="UniProtKB-ARBA"/>
</dbReference>
<dbReference type="EMBL" id="JADCNM010000115">
    <property type="protein sequence ID" value="KAG0450541.1"/>
    <property type="molecule type" value="Genomic_DNA"/>
</dbReference>
<comment type="catalytic activity">
    <reaction evidence="1 8">
        <text>Cleaves type-1 transmembrane domains using a catalytic dyad composed of serine and histidine that are contributed by different transmembrane domains.</text>
        <dbReference type="EC" id="3.4.21.105"/>
    </reaction>
</comment>
<accession>A0A835PE86</accession>
<reference evidence="11 12" key="1">
    <citation type="journal article" date="2020" name="Nat. Food">
        <title>A phased Vanilla planifolia genome enables genetic improvement of flavour and production.</title>
        <authorList>
            <person name="Hasing T."/>
            <person name="Tang H."/>
            <person name="Brym M."/>
            <person name="Khazi F."/>
            <person name="Huang T."/>
            <person name="Chambers A.H."/>
        </authorList>
    </citation>
    <scope>NUCLEOTIDE SEQUENCE [LARGE SCALE GENOMIC DNA]</scope>
    <source>
        <tissue evidence="11">Leaf</tissue>
    </source>
</reference>
<dbReference type="EC" id="3.4.21.105" evidence="8"/>
<dbReference type="OrthoDB" id="418595at2759"/>
<dbReference type="GO" id="GO:0006508">
    <property type="term" value="P:proteolysis"/>
    <property type="evidence" value="ECO:0007669"/>
    <property type="project" value="UniProtKB-KW"/>
</dbReference>
<evidence type="ECO:0000256" key="3">
    <source>
        <dbReference type="ARBA" id="ARBA00009045"/>
    </source>
</evidence>
<evidence type="ECO:0000256" key="8">
    <source>
        <dbReference type="RuleBase" id="RU362115"/>
    </source>
</evidence>
<dbReference type="Pfam" id="PF01694">
    <property type="entry name" value="Rhomboid"/>
    <property type="match status" value="1"/>
</dbReference>
<evidence type="ECO:0000256" key="4">
    <source>
        <dbReference type="ARBA" id="ARBA00022692"/>
    </source>
</evidence>
<evidence type="ECO:0000256" key="7">
    <source>
        <dbReference type="ARBA" id="ARBA00023136"/>
    </source>
</evidence>
<dbReference type="InterPro" id="IPR002610">
    <property type="entry name" value="Peptidase_S54_rhomboid-like"/>
</dbReference>
<evidence type="ECO:0000259" key="10">
    <source>
        <dbReference type="Pfam" id="PF01694"/>
    </source>
</evidence>
<keyword evidence="8" id="KW-0645">Protease</keyword>
<evidence type="ECO:0000256" key="5">
    <source>
        <dbReference type="ARBA" id="ARBA00022801"/>
    </source>
</evidence>
<comment type="similarity">
    <text evidence="3 8">Belongs to the peptidase S54 family.</text>
</comment>
<evidence type="ECO:0000313" key="12">
    <source>
        <dbReference type="Proteomes" id="UP000639772"/>
    </source>
</evidence>
<feature type="region of interest" description="Disordered" evidence="9">
    <location>
        <begin position="1"/>
        <end position="34"/>
    </location>
</feature>
<dbReference type="FunFam" id="1.20.1540.10:FF:000019">
    <property type="entry name" value="RHOMBOID-like protein"/>
    <property type="match status" value="1"/>
</dbReference>
<comment type="subcellular location">
    <subcellularLocation>
        <location evidence="2 8">Membrane</location>
        <topology evidence="2 8">Multi-pass membrane protein</topology>
    </subcellularLocation>
</comment>
<dbReference type="Proteomes" id="UP000639772">
    <property type="component" value="Unassembled WGS sequence"/>
</dbReference>
<feature type="transmembrane region" description="Helical" evidence="8">
    <location>
        <begin position="211"/>
        <end position="230"/>
    </location>
</feature>
<feature type="transmembrane region" description="Helical" evidence="8">
    <location>
        <begin position="44"/>
        <end position="66"/>
    </location>
</feature>
<evidence type="ECO:0000313" key="11">
    <source>
        <dbReference type="EMBL" id="KAG0450541.1"/>
    </source>
</evidence>
<feature type="transmembrane region" description="Helical" evidence="8">
    <location>
        <begin position="127"/>
        <end position="147"/>
    </location>
</feature>
<evidence type="ECO:0000256" key="2">
    <source>
        <dbReference type="ARBA" id="ARBA00004141"/>
    </source>
</evidence>
<evidence type="ECO:0000256" key="1">
    <source>
        <dbReference type="ARBA" id="ARBA00000156"/>
    </source>
</evidence>
<keyword evidence="6 8" id="KW-1133">Transmembrane helix</keyword>
<sequence>MGGQETSNVEIAVDSQMQEKSDHSLGPQQPSNDMERDYRPFPKWFPWLVPAFFVANISVFAVTMYVNNCPKKSSFCVFRFLGRFSFESLKTNPLLGPSVSTLNKMGAMLVSQVVDERQYWRLITCSWLHAGLIHVLSNMLSLLFIGIRLEQEFGFVRIGLLYIISGFGGSLMSALFIKSSISVGASGALFGLLGSMLSELVTNWTIYSNKFASLLTLLVVIAINLALGILPHVDNFAHIGGFISGVLLGFLFLIRPQFRWLTQYDASSQHESTSIMPKHKTYQYVLCIISGALLIVG</sequence>
<feature type="transmembrane region" description="Helical" evidence="8">
    <location>
        <begin position="183"/>
        <end position="204"/>
    </location>
</feature>